<evidence type="ECO:0000313" key="1">
    <source>
        <dbReference type="EMBL" id="HBH2620258.1"/>
    </source>
</evidence>
<name>A0A9P3WUJ5_CLODI</name>
<reference evidence="1" key="1">
    <citation type="journal article" date="2018" name="Genome Biol.">
        <title>SKESA: strategic k-mer extension for scrupulous assemblies.</title>
        <authorList>
            <person name="Souvorov A."/>
            <person name="Agarwala R."/>
            <person name="Lipman D.J."/>
        </authorList>
    </citation>
    <scope>NUCLEOTIDE SEQUENCE</scope>
    <source>
        <strain evidence="1">Clostridioides</strain>
    </source>
</reference>
<evidence type="ECO:0000313" key="2">
    <source>
        <dbReference type="Proteomes" id="UP000879542"/>
    </source>
</evidence>
<gene>
    <name evidence="1" type="ORF">KRQ00_002021</name>
</gene>
<dbReference type="EMBL" id="DAEQIJ010000008">
    <property type="protein sequence ID" value="HBH2620258.1"/>
    <property type="molecule type" value="Genomic_DNA"/>
</dbReference>
<dbReference type="RefSeq" id="WP_003429606.1">
    <property type="nucleotide sequence ID" value="NZ_AP025558.1"/>
</dbReference>
<reference evidence="1" key="2">
    <citation type="submission" date="2021-06" db="EMBL/GenBank/DDBJ databases">
        <authorList>
            <consortium name="NCBI Pathogen Detection Project"/>
        </authorList>
    </citation>
    <scope>NUCLEOTIDE SEQUENCE</scope>
    <source>
        <strain evidence="1">Clostridioides</strain>
    </source>
</reference>
<organism evidence="1 2">
    <name type="scientific">Clostridioides difficile</name>
    <name type="common">Peptoclostridium difficile</name>
    <dbReference type="NCBI Taxonomy" id="1496"/>
    <lineage>
        <taxon>Bacteria</taxon>
        <taxon>Bacillati</taxon>
        <taxon>Bacillota</taxon>
        <taxon>Clostridia</taxon>
        <taxon>Peptostreptococcales</taxon>
        <taxon>Peptostreptococcaceae</taxon>
        <taxon>Clostridioides</taxon>
    </lineage>
</organism>
<dbReference type="AlphaFoldDB" id="A0A9P3WUJ5"/>
<sequence>MLYDITSINGAYKFLSEYLEVDRDYIDLYIRRNPSKYKFKKFIEEIEFIKKIKFNNLKLEDIDIILIHITTNDDDCNSIKKYGLINLIQAITLETPLSKYLKSFNIVFDVYNYLIFIDEQVFSIRDYKESKEVIRLLYLKLYDDYNINAFFYVRDFKSYGGRVHEKPEILCNLSKAFNNKNISEKWKNNIHNKCYSVKFKVRLEELEWYTFYDNIEEYKKDYTKKDLIRNELVENALSVIHEDYFKKDSKSELIAYLKREVLIPYSNIIEIEEIK</sequence>
<proteinExistence type="predicted"/>
<accession>A0A9P3WUJ5</accession>
<comment type="caution">
    <text evidence="1">The sequence shown here is derived from an EMBL/GenBank/DDBJ whole genome shotgun (WGS) entry which is preliminary data.</text>
</comment>
<protein>
    <submittedName>
        <fullName evidence="1">Uncharacterized protein</fullName>
    </submittedName>
</protein>
<dbReference type="Proteomes" id="UP000879542">
    <property type="component" value="Unassembled WGS sequence"/>
</dbReference>